<dbReference type="AlphaFoldDB" id="A0A7X9HSS2"/>
<evidence type="ECO:0000313" key="2">
    <source>
        <dbReference type="Proteomes" id="UP000590542"/>
    </source>
</evidence>
<proteinExistence type="predicted"/>
<protein>
    <submittedName>
        <fullName evidence="1">Glycosyltransferase family 1 protein</fullName>
    </submittedName>
</protein>
<dbReference type="Pfam" id="PF13692">
    <property type="entry name" value="Glyco_trans_1_4"/>
    <property type="match status" value="1"/>
</dbReference>
<reference evidence="1 2" key="1">
    <citation type="journal article" date="2020" name="Biotechnol. Biofuels">
        <title>New insights from the biogas microbiome by comprehensive genome-resolved metagenomics of nearly 1600 species originating from multiple anaerobic digesters.</title>
        <authorList>
            <person name="Campanaro S."/>
            <person name="Treu L."/>
            <person name="Rodriguez-R L.M."/>
            <person name="Kovalovszki A."/>
            <person name="Ziels R.M."/>
            <person name="Maus I."/>
            <person name="Zhu X."/>
            <person name="Kougias P.G."/>
            <person name="Basile A."/>
            <person name="Luo G."/>
            <person name="Schluter A."/>
            <person name="Konstantinidis K.T."/>
            <person name="Angelidaki I."/>
        </authorList>
    </citation>
    <scope>NUCLEOTIDE SEQUENCE [LARGE SCALE GENOMIC DNA]</scope>
    <source>
        <strain evidence="1">AS27yjCOA_202</strain>
    </source>
</reference>
<comment type="caution">
    <text evidence="1">The sequence shown here is derived from an EMBL/GenBank/DDBJ whole genome shotgun (WGS) entry which is preliminary data.</text>
</comment>
<dbReference type="GO" id="GO:0016740">
    <property type="term" value="F:transferase activity"/>
    <property type="evidence" value="ECO:0007669"/>
    <property type="project" value="UniProtKB-KW"/>
</dbReference>
<dbReference type="Proteomes" id="UP000590542">
    <property type="component" value="Unassembled WGS sequence"/>
</dbReference>
<name>A0A7X9HSS2_UNCKA</name>
<accession>A0A7X9HSS2</accession>
<keyword evidence="1" id="KW-0808">Transferase</keyword>
<evidence type="ECO:0000313" key="1">
    <source>
        <dbReference type="EMBL" id="NMB91490.1"/>
    </source>
</evidence>
<dbReference type="SUPFAM" id="SSF53756">
    <property type="entry name" value="UDP-Glycosyltransferase/glycogen phosphorylase"/>
    <property type="match status" value="1"/>
</dbReference>
<dbReference type="Gene3D" id="3.40.50.2000">
    <property type="entry name" value="Glycogen Phosphorylase B"/>
    <property type="match status" value="1"/>
</dbReference>
<organism evidence="1 2">
    <name type="scientific">candidate division WWE3 bacterium</name>
    <dbReference type="NCBI Taxonomy" id="2053526"/>
    <lineage>
        <taxon>Bacteria</taxon>
        <taxon>Katanobacteria</taxon>
    </lineage>
</organism>
<dbReference type="EMBL" id="JAAZNV010000006">
    <property type="protein sequence ID" value="NMB91490.1"/>
    <property type="molecule type" value="Genomic_DNA"/>
</dbReference>
<gene>
    <name evidence="1" type="ORF">GYA37_01420</name>
</gene>
<sequence>MSKSMQNYNIICLSNQLWDFPLWTNKRHVMGRMPKFGNNVLFVDPPIRIGRVFFKYLLKGKWPLSRILTKRMKTKEGVVVFTPLSLSLSKFTSLKHAKDINKISSKVFDKNKKTILWVYHVEIPGLENYLRNIKHDFLVYDCVDNYEAFPKYNTPEKRKFIASQEKLLASRANIVFATTPGLVDKLKKYNLNSHFAPNVGDYERYFGLKDKKFSTPEDLNGIKHPIIGFTGAVDEYKFDKELFKKVALDYPTYSFVIVGPMALKDKSSSKKDLGLDCIKNVYFLGAKEYPELPRYIASFDEMIIPYQLNSYTVAGCFPVKFWDYLAAGLPVVVTDLPAYTPFANVCYISRNSNEFSQNIRRALEEDNLERIKQRQIIAKENTWEGKVLKMLSLVEDSMHVKNTTK</sequence>